<dbReference type="STRING" id="161398.PP2015_3468"/>
<sequence>MLNKNIHQSETMLKAAQSSDAVGNFIRVANIIANLDIILTEAKNLSLTAKNARVVALRAGDSAFGFKPITNFIDEFSDQTIKTTAEITNLSNQLFTLALAVVRCSNFINHIQMAKSASDNKALDILLSNGCDDLTIKSKALEHAIFNLESYFEDIQKQMRSAEYIAVTSRVEASNAGDFSESLQGVSDFIASAAKRIKAAVTDNLSEISKLRGVMR</sequence>
<dbReference type="SUPFAM" id="SSF58104">
    <property type="entry name" value="Methyl-accepting chemotaxis protein (MCP) signaling domain"/>
    <property type="match status" value="1"/>
</dbReference>
<gene>
    <name evidence="1" type="ORF">PP2015_3468</name>
</gene>
<dbReference type="EMBL" id="CP013188">
    <property type="protein sequence ID" value="ALO43943.1"/>
    <property type="molecule type" value="Genomic_DNA"/>
</dbReference>
<accession>A0A0S2K629</accession>
<dbReference type="PATRIC" id="fig|161398.10.peg.3534"/>
<evidence type="ECO:0000313" key="1">
    <source>
        <dbReference type="EMBL" id="ALO43943.1"/>
    </source>
</evidence>
<organism evidence="1 2">
    <name type="scientific">Pseudoalteromonas phenolica</name>
    <dbReference type="NCBI Taxonomy" id="161398"/>
    <lineage>
        <taxon>Bacteria</taxon>
        <taxon>Pseudomonadati</taxon>
        <taxon>Pseudomonadota</taxon>
        <taxon>Gammaproteobacteria</taxon>
        <taxon>Alteromonadales</taxon>
        <taxon>Pseudoalteromonadaceae</taxon>
        <taxon>Pseudoalteromonas</taxon>
    </lineage>
</organism>
<dbReference type="Gene3D" id="6.10.250.3200">
    <property type="match status" value="1"/>
</dbReference>
<protein>
    <submittedName>
        <fullName evidence="1">Methyl-accepting chemotaxis protein</fullName>
    </submittedName>
</protein>
<name>A0A0S2K629_9GAMM</name>
<proteinExistence type="predicted"/>
<reference evidence="1 2" key="1">
    <citation type="submission" date="2015-11" db="EMBL/GenBank/DDBJ databases">
        <authorList>
            <person name="Zhang Y."/>
            <person name="Guo Z."/>
        </authorList>
    </citation>
    <scope>NUCLEOTIDE SEQUENCE [LARGE SCALE GENOMIC DNA]</scope>
    <source>
        <strain evidence="1 2">KCTC 12086</strain>
    </source>
</reference>
<dbReference type="KEGG" id="pphe:PP2015_3468"/>
<dbReference type="Proteomes" id="UP000061457">
    <property type="component" value="Chromosome II"/>
</dbReference>
<keyword evidence="2" id="KW-1185">Reference proteome</keyword>
<evidence type="ECO:0000313" key="2">
    <source>
        <dbReference type="Proteomes" id="UP000061457"/>
    </source>
</evidence>
<dbReference type="AlphaFoldDB" id="A0A0S2K629"/>